<accession>A0A8D9EJT6</accession>
<evidence type="ECO:0000313" key="1">
    <source>
        <dbReference type="EMBL" id="CAG6756281.1"/>
    </source>
</evidence>
<sequence length="102" mass="11866">MTVGPLLIDKRALSLSPLPSLKTTRQTCRVLVLYPKGCLNVFQNKYFKHPLNPIQKFRVHSSQTQDTRPPKPLTKLFRVKIKVHFFIPWALKIPLNFMNVIL</sequence>
<dbReference type="AlphaFoldDB" id="A0A8D9EJT6"/>
<name>A0A8D9EJT6_9HEMI</name>
<organism evidence="1">
    <name type="scientific">Cacopsylla melanoneura</name>
    <dbReference type="NCBI Taxonomy" id="428564"/>
    <lineage>
        <taxon>Eukaryota</taxon>
        <taxon>Metazoa</taxon>
        <taxon>Ecdysozoa</taxon>
        <taxon>Arthropoda</taxon>
        <taxon>Hexapoda</taxon>
        <taxon>Insecta</taxon>
        <taxon>Pterygota</taxon>
        <taxon>Neoptera</taxon>
        <taxon>Paraneoptera</taxon>
        <taxon>Hemiptera</taxon>
        <taxon>Sternorrhyncha</taxon>
        <taxon>Psylloidea</taxon>
        <taxon>Psyllidae</taxon>
        <taxon>Psyllinae</taxon>
        <taxon>Cacopsylla</taxon>
    </lineage>
</organism>
<dbReference type="EMBL" id="HBUF01544390">
    <property type="protein sequence ID" value="CAG6756281.1"/>
    <property type="molecule type" value="Transcribed_RNA"/>
</dbReference>
<protein>
    <submittedName>
        <fullName evidence="1">Uncharacterized protein</fullName>
    </submittedName>
</protein>
<proteinExistence type="predicted"/>
<reference evidence="1" key="1">
    <citation type="submission" date="2021-05" db="EMBL/GenBank/DDBJ databases">
        <authorList>
            <person name="Alioto T."/>
            <person name="Alioto T."/>
            <person name="Gomez Garrido J."/>
        </authorList>
    </citation>
    <scope>NUCLEOTIDE SEQUENCE</scope>
</reference>